<dbReference type="Pfam" id="PF16116">
    <property type="entry name" value="DUF4832"/>
    <property type="match status" value="1"/>
</dbReference>
<dbReference type="Gene3D" id="3.20.20.80">
    <property type="entry name" value="Glycosidases"/>
    <property type="match status" value="1"/>
</dbReference>
<dbReference type="GO" id="GO:0005975">
    <property type="term" value="P:carbohydrate metabolic process"/>
    <property type="evidence" value="ECO:0007669"/>
    <property type="project" value="InterPro"/>
</dbReference>
<dbReference type="SUPFAM" id="SSF51445">
    <property type="entry name" value="(Trans)glycosidases"/>
    <property type="match status" value="1"/>
</dbReference>
<gene>
    <name evidence="6" type="ORF">CRN52_22555</name>
</gene>
<organism evidence="6 7">
    <name type="scientific">Vibrio vulnificus</name>
    <dbReference type="NCBI Taxonomy" id="672"/>
    <lineage>
        <taxon>Bacteria</taxon>
        <taxon>Pseudomonadati</taxon>
        <taxon>Pseudomonadota</taxon>
        <taxon>Gammaproteobacteria</taxon>
        <taxon>Vibrionales</taxon>
        <taxon>Vibrionaceae</taxon>
        <taxon>Vibrio</taxon>
    </lineage>
</organism>
<evidence type="ECO:0000259" key="4">
    <source>
        <dbReference type="Pfam" id="PF02449"/>
    </source>
</evidence>
<dbReference type="InterPro" id="IPR017853">
    <property type="entry name" value="GH"/>
</dbReference>
<dbReference type="InterPro" id="IPR032267">
    <property type="entry name" value="DUF4832"/>
</dbReference>
<feature type="domain" description="Glycoside hydrolase family 42 N-terminal" evidence="4">
    <location>
        <begin position="87"/>
        <end position="200"/>
    </location>
</feature>
<name>A0A2S3QV91_VIBVL</name>
<evidence type="ECO:0000259" key="5">
    <source>
        <dbReference type="Pfam" id="PF16116"/>
    </source>
</evidence>
<evidence type="ECO:0000256" key="2">
    <source>
        <dbReference type="ARBA" id="ARBA00023295"/>
    </source>
</evidence>
<evidence type="ECO:0000256" key="1">
    <source>
        <dbReference type="ARBA" id="ARBA00022801"/>
    </source>
</evidence>
<dbReference type="EMBL" id="PDGH01000146">
    <property type="protein sequence ID" value="POB41775.1"/>
    <property type="molecule type" value="Genomic_DNA"/>
</dbReference>
<keyword evidence="3" id="KW-0732">Signal</keyword>
<protein>
    <submittedName>
        <fullName evidence="6">DUF4832 domain-containing protein</fullName>
    </submittedName>
</protein>
<feature type="chain" id="PRO_5015483943" evidence="3">
    <location>
        <begin position="22"/>
        <end position="492"/>
    </location>
</feature>
<dbReference type="InterPro" id="IPR013529">
    <property type="entry name" value="Glyco_hydro_42_N"/>
</dbReference>
<feature type="signal peptide" evidence="3">
    <location>
        <begin position="1"/>
        <end position="21"/>
    </location>
</feature>
<evidence type="ECO:0000313" key="6">
    <source>
        <dbReference type="EMBL" id="POB41775.1"/>
    </source>
</evidence>
<accession>A0A2S3QV91</accession>
<evidence type="ECO:0000313" key="7">
    <source>
        <dbReference type="Proteomes" id="UP000237466"/>
    </source>
</evidence>
<dbReference type="RefSeq" id="WP_103201206.1">
    <property type="nucleotide sequence ID" value="NZ_JASMUA010000002.1"/>
</dbReference>
<keyword evidence="2" id="KW-0326">Glycosidase</keyword>
<dbReference type="Pfam" id="PF02449">
    <property type="entry name" value="Glyco_hydro_42"/>
    <property type="match status" value="1"/>
</dbReference>
<dbReference type="GO" id="GO:0004565">
    <property type="term" value="F:beta-galactosidase activity"/>
    <property type="evidence" value="ECO:0007669"/>
    <property type="project" value="InterPro"/>
</dbReference>
<proteinExistence type="predicted"/>
<keyword evidence="1" id="KW-0378">Hydrolase</keyword>
<dbReference type="Proteomes" id="UP000237466">
    <property type="component" value="Unassembled WGS sequence"/>
</dbReference>
<reference evidence="6 7" key="1">
    <citation type="journal article" date="2018" name="Front. Microbiol.">
        <title>Phylogeny of Vibrio vulnificus from the Analysis of the Core-Genome: Implications for Intra-Species Taxonomy.</title>
        <authorList>
            <person name="Roig F.J."/>
            <person name="Gonzalez-Candelas F."/>
            <person name="Sanjuan E."/>
            <person name="Fouz B."/>
            <person name="Feil E.J."/>
            <person name="Llorens C."/>
            <person name="Baker-Austin C."/>
            <person name="Oliver J.D."/>
            <person name="Danin-Poleg Y."/>
            <person name="Gibas C.J."/>
            <person name="Kashi Y."/>
            <person name="Gulig P.A."/>
            <person name="Morrison S.S."/>
            <person name="Amaro C."/>
        </authorList>
    </citation>
    <scope>NUCLEOTIDE SEQUENCE [LARGE SCALE GENOMIC DNA]</scope>
    <source>
        <strain evidence="6 7">CECT4608</strain>
    </source>
</reference>
<evidence type="ECO:0000256" key="3">
    <source>
        <dbReference type="SAM" id="SignalP"/>
    </source>
</evidence>
<dbReference type="GO" id="GO:0009341">
    <property type="term" value="C:beta-galactosidase complex"/>
    <property type="evidence" value="ECO:0007669"/>
    <property type="project" value="InterPro"/>
</dbReference>
<dbReference type="AlphaFoldDB" id="A0A2S3QV91"/>
<feature type="domain" description="DUF4832" evidence="5">
    <location>
        <begin position="291"/>
        <end position="472"/>
    </location>
</feature>
<comment type="caution">
    <text evidence="6">The sequence shown here is derived from an EMBL/GenBank/DDBJ whole genome shotgun (WGS) entry which is preliminary data.</text>
</comment>
<sequence>MKLRFYQQLLLASLISMPVTACYAKKGQAENGANKPENSVVEGADPIEEGIVTVYPTELSGPISNPGMGVETFHNNWGATLSTAQYPEAGIDYYRFYWNELEPVEGQYAFDKLDRILAENRQESPAKMIAIRFMTADEPYTGSKIPSWLINKGIAGDWSEDGSTFVPSLEDSVYMSYMAKLLNAFGKRYDGNPNLSHVDIGMVGSWGEWHNSNFSNLAPLHQRYSDATLNHIVDLHFQAFPQTPKVMLISGENSLNYAVSKGAGWRADCWGDWHHFSTTWSHMKDDYPYRLQQAEQKDSQFKEAWQHGPISLETCGTMQEWRSAQDYTLEEIQASLDWAIAQHASSLNLKSKPIPEEYRSLLDNALSKLGYRLRIKSLSHQQQLSAGSTWVIETLFSNDGVAPPYIHRNLAYRLRNSEGETVFLAISKYDVNEWLPGEHATRTSLTLPDALTRGDYAVEVALIDSHGELPLNLANDGKQASGWYRLSQLNIQ</sequence>